<keyword evidence="2" id="KW-1185">Reference proteome</keyword>
<feature type="region of interest" description="Disordered" evidence="1">
    <location>
        <begin position="1"/>
        <end position="23"/>
    </location>
</feature>
<organism evidence="2 3">
    <name type="scientific">Romanomermis culicivorax</name>
    <name type="common">Nematode worm</name>
    <dbReference type="NCBI Taxonomy" id="13658"/>
    <lineage>
        <taxon>Eukaryota</taxon>
        <taxon>Metazoa</taxon>
        <taxon>Ecdysozoa</taxon>
        <taxon>Nematoda</taxon>
        <taxon>Enoplea</taxon>
        <taxon>Dorylaimia</taxon>
        <taxon>Mermithida</taxon>
        <taxon>Mermithoidea</taxon>
        <taxon>Mermithidae</taxon>
        <taxon>Romanomermis</taxon>
    </lineage>
</organism>
<sequence>MVTPTPTSPSSGIAPAPSRKPFNTAFDLSREPAHHLAQDLSHQLALDLPRDLPQTLALKVYQIDLLPDLHPSPSSSRSSFPAFLFPIFIPHDAFETNGTTLARAKNLSLERLLEYRSEHIRSPIQAPAQSVFIKLIQVTNLKG</sequence>
<dbReference type="Proteomes" id="UP000887565">
    <property type="component" value="Unplaced"/>
</dbReference>
<dbReference type="WBParaSite" id="nRc.2.0.1.t01332-RA">
    <property type="protein sequence ID" value="nRc.2.0.1.t01332-RA"/>
    <property type="gene ID" value="nRc.2.0.1.g01332"/>
</dbReference>
<feature type="compositionally biased region" description="Polar residues" evidence="1">
    <location>
        <begin position="1"/>
        <end position="11"/>
    </location>
</feature>
<evidence type="ECO:0000313" key="2">
    <source>
        <dbReference type="Proteomes" id="UP000887565"/>
    </source>
</evidence>
<name>A0A915HH48_ROMCU</name>
<proteinExistence type="predicted"/>
<protein>
    <submittedName>
        <fullName evidence="3">Uncharacterized protein</fullName>
    </submittedName>
</protein>
<accession>A0A915HH48</accession>
<dbReference type="AlphaFoldDB" id="A0A915HH48"/>
<evidence type="ECO:0000256" key="1">
    <source>
        <dbReference type="SAM" id="MobiDB-lite"/>
    </source>
</evidence>
<evidence type="ECO:0000313" key="3">
    <source>
        <dbReference type="WBParaSite" id="nRc.2.0.1.t01332-RA"/>
    </source>
</evidence>
<reference evidence="3" key="1">
    <citation type="submission" date="2022-11" db="UniProtKB">
        <authorList>
            <consortium name="WormBaseParasite"/>
        </authorList>
    </citation>
    <scope>IDENTIFICATION</scope>
</reference>